<feature type="compositionally biased region" description="Pro residues" evidence="1">
    <location>
        <begin position="173"/>
        <end position="194"/>
    </location>
</feature>
<feature type="region of interest" description="Disordered" evidence="1">
    <location>
        <begin position="173"/>
        <end position="216"/>
    </location>
</feature>
<evidence type="ECO:0000256" key="1">
    <source>
        <dbReference type="SAM" id="MobiDB-lite"/>
    </source>
</evidence>
<keyword evidence="3" id="KW-1185">Reference proteome</keyword>
<proteinExistence type="predicted"/>
<dbReference type="EMBL" id="CP011310">
    <property type="protein sequence ID" value="AKQ40827.2"/>
    <property type="molecule type" value="Genomic_DNA"/>
</dbReference>
<feature type="compositionally biased region" description="Pro residues" evidence="1">
    <location>
        <begin position="203"/>
        <end position="213"/>
    </location>
</feature>
<evidence type="ECO:0000313" key="3">
    <source>
        <dbReference type="Proteomes" id="UP000059113"/>
    </source>
</evidence>
<dbReference type="AlphaFoldDB" id="A0A0H4V8A3"/>
<accession>A0A0H4V8A3</accession>
<dbReference type="Proteomes" id="UP000059113">
    <property type="component" value="Chromosome"/>
</dbReference>
<gene>
    <name evidence="2" type="ORF">CP97_00325</name>
</gene>
<name>A0A0H4V8A3_9SPHN</name>
<dbReference type="STRING" id="1648404.CP97_00325"/>
<evidence type="ECO:0000313" key="2">
    <source>
        <dbReference type="EMBL" id="AKQ40827.2"/>
    </source>
</evidence>
<sequence>MAGCGEPTDITVPEPEIRSSSGISLDGMSFVFPVGLELEGAIEPCDARASECPLADDSVHLAWRAGDLRFDYVVDHFGAALPDRDWGQPITINGKPAFRKQLDDGAKRYLITNHYGGEDSAAAAIWQQEEQPLFWGTCRNDEDCEAVLQTLASVSMRSAESECALMFPKPPPEFVPPPGYRPGPAPFPTPQAPRPDPETLASRPPPPPPPPLPHDAQALCKEYIDAS</sequence>
<dbReference type="KEGG" id="ery:CP97_00325"/>
<organism evidence="2 3">
    <name type="scientific">Aurantiacibacter atlanticus</name>
    <dbReference type="NCBI Taxonomy" id="1648404"/>
    <lineage>
        <taxon>Bacteria</taxon>
        <taxon>Pseudomonadati</taxon>
        <taxon>Pseudomonadota</taxon>
        <taxon>Alphaproteobacteria</taxon>
        <taxon>Sphingomonadales</taxon>
        <taxon>Erythrobacteraceae</taxon>
        <taxon>Aurantiacibacter</taxon>
    </lineage>
</organism>
<protein>
    <submittedName>
        <fullName evidence="2">Uncharacterized protein</fullName>
    </submittedName>
</protein>
<reference evidence="3" key="2">
    <citation type="submission" date="2015-04" db="EMBL/GenBank/DDBJ databases">
        <title>The complete genome sequence of Erythrobacter sp. s21-N3.</title>
        <authorList>
            <person name="Zhuang L."/>
            <person name="Liu Y."/>
            <person name="Shao Z."/>
        </authorList>
    </citation>
    <scope>NUCLEOTIDE SEQUENCE [LARGE SCALE GENOMIC DNA]</scope>
    <source>
        <strain evidence="3">s21-N3</strain>
    </source>
</reference>
<reference evidence="2 3" key="1">
    <citation type="journal article" date="2015" name="Int. J. Syst. Evol. Microbiol.">
        <title>Erythrobacter atlanticus sp. nov., a bacterium from ocean sediment able to degrade polycyclic aromatic hydrocarbons.</title>
        <authorList>
            <person name="Zhuang L."/>
            <person name="Liu Y."/>
            <person name="Wang L."/>
            <person name="Wang W."/>
            <person name="Shao Z."/>
        </authorList>
    </citation>
    <scope>NUCLEOTIDE SEQUENCE [LARGE SCALE GENOMIC DNA]</scope>
    <source>
        <strain evidence="3">s21-N3</strain>
    </source>
</reference>